<dbReference type="Proteomes" id="UP001499967">
    <property type="component" value="Unassembled WGS sequence"/>
</dbReference>
<proteinExistence type="predicted"/>
<organism evidence="1 2">
    <name type="scientific">Pseudonocardia zijingensis</name>
    <dbReference type="NCBI Taxonomy" id="153376"/>
    <lineage>
        <taxon>Bacteria</taxon>
        <taxon>Bacillati</taxon>
        <taxon>Actinomycetota</taxon>
        <taxon>Actinomycetes</taxon>
        <taxon>Pseudonocardiales</taxon>
        <taxon>Pseudonocardiaceae</taxon>
        <taxon>Pseudonocardia</taxon>
    </lineage>
</organism>
<accession>A0ABP4B9J8</accession>
<dbReference type="InterPro" id="IPR050155">
    <property type="entry name" value="HAD-like_hydrolase_sf"/>
</dbReference>
<dbReference type="InterPro" id="IPR036412">
    <property type="entry name" value="HAD-like_sf"/>
</dbReference>
<evidence type="ECO:0000313" key="2">
    <source>
        <dbReference type="Proteomes" id="UP001499967"/>
    </source>
</evidence>
<dbReference type="EMBL" id="BAAAHP010000127">
    <property type="protein sequence ID" value="GAA0946179.1"/>
    <property type="molecule type" value="Genomic_DNA"/>
</dbReference>
<dbReference type="PANTHER" id="PTHR43434">
    <property type="entry name" value="PHOSPHOGLYCOLATE PHOSPHATASE"/>
    <property type="match status" value="1"/>
</dbReference>
<dbReference type="InterPro" id="IPR023214">
    <property type="entry name" value="HAD_sf"/>
</dbReference>
<reference evidence="2" key="1">
    <citation type="journal article" date="2019" name="Int. J. Syst. Evol. Microbiol.">
        <title>The Global Catalogue of Microorganisms (GCM) 10K type strain sequencing project: providing services to taxonomists for standard genome sequencing and annotation.</title>
        <authorList>
            <consortium name="The Broad Institute Genomics Platform"/>
            <consortium name="The Broad Institute Genome Sequencing Center for Infectious Disease"/>
            <person name="Wu L."/>
            <person name="Ma J."/>
        </authorList>
    </citation>
    <scope>NUCLEOTIDE SEQUENCE [LARGE SCALE GENOMIC DNA]</scope>
    <source>
        <strain evidence="2">JCM 11117</strain>
    </source>
</reference>
<dbReference type="Pfam" id="PF00702">
    <property type="entry name" value="Hydrolase"/>
    <property type="match status" value="1"/>
</dbReference>
<dbReference type="SUPFAM" id="SSF56784">
    <property type="entry name" value="HAD-like"/>
    <property type="match status" value="1"/>
</dbReference>
<evidence type="ECO:0000313" key="1">
    <source>
        <dbReference type="EMBL" id="GAA0946179.1"/>
    </source>
</evidence>
<dbReference type="PANTHER" id="PTHR43434:SF19">
    <property type="entry name" value="PHOSPHONOACETALDEHYDE HYDROLASE"/>
    <property type="match status" value="1"/>
</dbReference>
<dbReference type="SFLD" id="SFLDG01129">
    <property type="entry name" value="C1.5:_HAD__Beta-PGM__Phosphata"/>
    <property type="match status" value="1"/>
</dbReference>
<keyword evidence="2" id="KW-1185">Reference proteome</keyword>
<gene>
    <name evidence="1" type="ORF">GCM10009559_44580</name>
</gene>
<name>A0ABP4B9J8_9PSEU</name>
<protein>
    <submittedName>
        <fullName evidence="1">Phosphonatase-like hydrolase</fullName>
    </submittedName>
</protein>
<sequence length="226" mass="22619">MIDMAGTTVREDGLVEASFRAAIERVGAPFPHDFHARFTAVRGAAKIDMFTALLDGDAALAAGAECVFGDVLADAIRAGGVSAMPGAVDAITRLRAAGVAVALVTGFAGPIRDVLVETLGWSSLADLVLSSSDVRRGRPAPDLVLTAALELGAGSMARVAVAGDTVNDLVAGTRAGAGIVAGVLTGAHGIAELGIAPHTHIVPTVAEFATVVTTSSSSSDRPGPRG</sequence>
<dbReference type="SFLD" id="SFLDS00003">
    <property type="entry name" value="Haloacid_Dehalogenase"/>
    <property type="match status" value="1"/>
</dbReference>
<comment type="caution">
    <text evidence="1">The sequence shown here is derived from an EMBL/GenBank/DDBJ whole genome shotgun (WGS) entry which is preliminary data.</text>
</comment>
<dbReference type="Gene3D" id="3.40.50.1000">
    <property type="entry name" value="HAD superfamily/HAD-like"/>
    <property type="match status" value="1"/>
</dbReference>